<reference evidence="4 5" key="1">
    <citation type="submission" date="2016-03" db="EMBL/GenBank/DDBJ databases">
        <authorList>
            <person name="Ploux O."/>
        </authorList>
    </citation>
    <scope>NUCLEOTIDE SEQUENCE [LARGE SCALE GENOMIC DNA]</scope>
    <source>
        <strain evidence="4 5">R0</strain>
    </source>
</reference>
<evidence type="ECO:0000259" key="3">
    <source>
        <dbReference type="PROSITE" id="PS51755"/>
    </source>
</evidence>
<dbReference type="EMBL" id="LUKE01000001">
    <property type="protein sequence ID" value="KYG65813.1"/>
    <property type="molecule type" value="Genomic_DNA"/>
</dbReference>
<dbReference type="InterPro" id="IPR016032">
    <property type="entry name" value="Sig_transdc_resp-reg_C-effctor"/>
</dbReference>
<keyword evidence="5" id="KW-1185">Reference proteome</keyword>
<dbReference type="PROSITE" id="PS51755">
    <property type="entry name" value="OMPR_PHOB"/>
    <property type="match status" value="1"/>
</dbReference>
<protein>
    <recommendedName>
        <fullName evidence="3">OmpR/PhoB-type domain-containing protein</fullName>
    </recommendedName>
</protein>
<keyword evidence="1 2" id="KW-0238">DNA-binding</keyword>
<dbReference type="SUPFAM" id="SSF46894">
    <property type="entry name" value="C-terminal effector domain of the bipartite response regulators"/>
    <property type="match status" value="1"/>
</dbReference>
<accession>A0A150WMT5</accession>
<dbReference type="GO" id="GO:0006355">
    <property type="term" value="P:regulation of DNA-templated transcription"/>
    <property type="evidence" value="ECO:0007669"/>
    <property type="project" value="InterPro"/>
</dbReference>
<dbReference type="Pfam" id="PF00486">
    <property type="entry name" value="Trans_reg_C"/>
    <property type="match status" value="1"/>
</dbReference>
<dbReference type="GO" id="GO:0000160">
    <property type="term" value="P:phosphorelay signal transduction system"/>
    <property type="evidence" value="ECO:0007669"/>
    <property type="project" value="InterPro"/>
</dbReference>
<name>A0A150WMT5_BDEBC</name>
<evidence type="ECO:0000256" key="1">
    <source>
        <dbReference type="ARBA" id="ARBA00023125"/>
    </source>
</evidence>
<dbReference type="SMART" id="SM00862">
    <property type="entry name" value="Trans_reg_C"/>
    <property type="match status" value="1"/>
</dbReference>
<comment type="caution">
    <text evidence="4">The sequence shown here is derived from an EMBL/GenBank/DDBJ whole genome shotgun (WGS) entry which is preliminary data.</text>
</comment>
<sequence length="230" mass="25952">MPKFSSPAESKSEKIYLVEADGSATNSLVHSVAGYPIIPIVKDHFSFNAYDTFHLTLVPYTSEKDFLEFLNGFSKEYFLPIFPILAILPLGKNIRADFLDKIINVINLSDDADTLELEVRRALKIVHILRSVPQILRLGNLSVNTESKRVFIKDTELKLFKKEYQLLLELARRKNQVVPVEELTSLLWPKTSVSAGNLPTQVYNLKQKLKDFSGCLQTIPGEGVVLKTDS</sequence>
<dbReference type="GO" id="GO:0003677">
    <property type="term" value="F:DNA binding"/>
    <property type="evidence" value="ECO:0007669"/>
    <property type="project" value="UniProtKB-UniRule"/>
</dbReference>
<dbReference type="Proteomes" id="UP000075320">
    <property type="component" value="Unassembled WGS sequence"/>
</dbReference>
<dbReference type="Gene3D" id="1.10.10.10">
    <property type="entry name" value="Winged helix-like DNA-binding domain superfamily/Winged helix DNA-binding domain"/>
    <property type="match status" value="1"/>
</dbReference>
<dbReference type="CDD" id="cd00383">
    <property type="entry name" value="trans_reg_C"/>
    <property type="match status" value="1"/>
</dbReference>
<organism evidence="4 5">
    <name type="scientific">Bdellovibrio bacteriovorus</name>
    <dbReference type="NCBI Taxonomy" id="959"/>
    <lineage>
        <taxon>Bacteria</taxon>
        <taxon>Pseudomonadati</taxon>
        <taxon>Bdellovibrionota</taxon>
        <taxon>Bdellovibrionia</taxon>
        <taxon>Bdellovibrionales</taxon>
        <taxon>Pseudobdellovibrionaceae</taxon>
        <taxon>Bdellovibrio</taxon>
    </lineage>
</organism>
<evidence type="ECO:0000256" key="2">
    <source>
        <dbReference type="PROSITE-ProRule" id="PRU01091"/>
    </source>
</evidence>
<dbReference type="InterPro" id="IPR036388">
    <property type="entry name" value="WH-like_DNA-bd_sf"/>
</dbReference>
<feature type="domain" description="OmpR/PhoB-type" evidence="3">
    <location>
        <begin position="133"/>
        <end position="228"/>
    </location>
</feature>
<dbReference type="AlphaFoldDB" id="A0A150WMT5"/>
<proteinExistence type="predicted"/>
<gene>
    <name evidence="4" type="ORF">AZI86_01700</name>
</gene>
<feature type="DNA-binding region" description="OmpR/PhoB-type" evidence="2">
    <location>
        <begin position="133"/>
        <end position="228"/>
    </location>
</feature>
<dbReference type="InterPro" id="IPR001867">
    <property type="entry name" value="OmpR/PhoB-type_DNA-bd"/>
</dbReference>
<evidence type="ECO:0000313" key="4">
    <source>
        <dbReference type="EMBL" id="KYG65813.1"/>
    </source>
</evidence>
<evidence type="ECO:0000313" key="5">
    <source>
        <dbReference type="Proteomes" id="UP000075320"/>
    </source>
</evidence>